<dbReference type="NCBIfam" id="TIGR01420">
    <property type="entry name" value="pilT_fam"/>
    <property type="match status" value="1"/>
</dbReference>
<dbReference type="InterPro" id="IPR050921">
    <property type="entry name" value="T4SS_GSP_E_ATPase"/>
</dbReference>
<dbReference type="PROSITE" id="PS00662">
    <property type="entry name" value="T2SP_E"/>
    <property type="match status" value="1"/>
</dbReference>
<protein>
    <recommendedName>
        <fullName evidence="2">Bacterial type II secretion system protein E domain-containing protein</fullName>
    </recommendedName>
</protein>
<sequence>MAVDYDSPKVREVIDRLFELAVDRGASDLHLVVGRPPLLRLTGELVEIEGAKELTSDVAKQLCFSIISDAERERFIELKELDVAHQVGSGKRFRINLHWEKGNVAMAARVIPSDIPQMEDLELAPVVHSMVEYPHGLVLVTGPTGAGKSTTLAAMIDRINATATRNIITLEDPVEFLFKHKKCVVRQRQLGQDFISFTEGLKHVLRQDPDVVMVGEMRDIETISTTLTIAETGHLVFATLHTYGAAQTIDRIVDSFPAHQQNQVRIQLALTLRGIVSQQLLPKVDGGRAAAREVLVNNHAVANLIRENKIQQINNVMQTSAGEGMITLRQDLTRLVKEGVVTKETAAEYVIGGSSDEFSTKKK</sequence>
<dbReference type="Proteomes" id="UP000176988">
    <property type="component" value="Unassembled WGS sequence"/>
</dbReference>
<dbReference type="PANTHER" id="PTHR30486">
    <property type="entry name" value="TWITCHING MOTILITY PROTEIN PILT"/>
    <property type="match status" value="1"/>
</dbReference>
<dbReference type="Pfam" id="PF00437">
    <property type="entry name" value="T2SSE"/>
    <property type="match status" value="1"/>
</dbReference>
<evidence type="ECO:0000313" key="3">
    <source>
        <dbReference type="EMBL" id="OGM01185.1"/>
    </source>
</evidence>
<feature type="domain" description="Bacterial type II secretion system protein E" evidence="2">
    <location>
        <begin position="205"/>
        <end position="219"/>
    </location>
</feature>
<comment type="similarity">
    <text evidence="1">Belongs to the GSP E family.</text>
</comment>
<evidence type="ECO:0000256" key="1">
    <source>
        <dbReference type="ARBA" id="ARBA00006611"/>
    </source>
</evidence>
<dbReference type="InterPro" id="IPR027417">
    <property type="entry name" value="P-loop_NTPase"/>
</dbReference>
<evidence type="ECO:0000313" key="4">
    <source>
        <dbReference type="Proteomes" id="UP000176988"/>
    </source>
</evidence>
<reference evidence="3 4" key="1">
    <citation type="journal article" date="2016" name="Nat. Commun.">
        <title>Thousands of microbial genomes shed light on interconnected biogeochemical processes in an aquifer system.</title>
        <authorList>
            <person name="Anantharaman K."/>
            <person name="Brown C.T."/>
            <person name="Hug L.A."/>
            <person name="Sharon I."/>
            <person name="Castelle C.J."/>
            <person name="Probst A.J."/>
            <person name="Thomas B.C."/>
            <person name="Singh A."/>
            <person name="Wilkins M.J."/>
            <person name="Karaoz U."/>
            <person name="Brodie E.L."/>
            <person name="Williams K.H."/>
            <person name="Hubbard S.S."/>
            <person name="Banfield J.F."/>
        </authorList>
    </citation>
    <scope>NUCLEOTIDE SEQUENCE [LARGE SCALE GENOMIC DNA]</scope>
</reference>
<dbReference type="InterPro" id="IPR001482">
    <property type="entry name" value="T2SS/T4SS_dom"/>
</dbReference>
<dbReference type="EMBL" id="MGFG01000013">
    <property type="protein sequence ID" value="OGM01185.1"/>
    <property type="molecule type" value="Genomic_DNA"/>
</dbReference>
<proteinExistence type="inferred from homology"/>
<dbReference type="GO" id="GO:0005524">
    <property type="term" value="F:ATP binding"/>
    <property type="evidence" value="ECO:0007669"/>
    <property type="project" value="InterPro"/>
</dbReference>
<gene>
    <name evidence="3" type="ORF">A2480_04405</name>
</gene>
<name>A0A1F7WGL9_9BACT</name>
<dbReference type="AlphaFoldDB" id="A0A1F7WGL9"/>
<organism evidence="3 4">
    <name type="scientific">Candidatus Uhrbacteria bacterium RIFOXYC2_FULL_47_19</name>
    <dbReference type="NCBI Taxonomy" id="1802424"/>
    <lineage>
        <taxon>Bacteria</taxon>
        <taxon>Candidatus Uhriibacteriota</taxon>
    </lineage>
</organism>
<dbReference type="STRING" id="1802424.A2480_04405"/>
<evidence type="ECO:0000259" key="2">
    <source>
        <dbReference type="PROSITE" id="PS00662"/>
    </source>
</evidence>
<dbReference type="GO" id="GO:0016887">
    <property type="term" value="F:ATP hydrolysis activity"/>
    <property type="evidence" value="ECO:0007669"/>
    <property type="project" value="InterPro"/>
</dbReference>
<dbReference type="CDD" id="cd01131">
    <property type="entry name" value="PilT"/>
    <property type="match status" value="1"/>
</dbReference>
<accession>A0A1F7WGL9</accession>
<dbReference type="InterPro" id="IPR006321">
    <property type="entry name" value="PilT/PilU"/>
</dbReference>
<comment type="caution">
    <text evidence="3">The sequence shown here is derived from an EMBL/GenBank/DDBJ whole genome shotgun (WGS) entry which is preliminary data.</text>
</comment>
<dbReference type="SUPFAM" id="SSF52540">
    <property type="entry name" value="P-loop containing nucleoside triphosphate hydrolases"/>
    <property type="match status" value="1"/>
</dbReference>
<dbReference type="Gene3D" id="3.30.450.90">
    <property type="match status" value="1"/>
</dbReference>
<dbReference type="Gene3D" id="3.40.50.300">
    <property type="entry name" value="P-loop containing nucleotide triphosphate hydrolases"/>
    <property type="match status" value="1"/>
</dbReference>